<sequence>MCCRASARQHPVRAAYAVHRVTDRRTLKSASVRPALPTPPSPDFHHRTGIELPGGRRRLARGSSVSALSPRPLLSTPIDELSRPSAAPRAAPLRRCAAAPLRRCAAAQNRRCADTRRRRQRINRVEWI</sequence>
<dbReference type="EMBL" id="CP000616">
    <property type="protein sequence ID" value="ABO58418.1"/>
    <property type="molecule type" value="Genomic_DNA"/>
</dbReference>
<evidence type="ECO:0000313" key="2">
    <source>
        <dbReference type="EMBL" id="ABO58418.1"/>
    </source>
</evidence>
<name>A4JQ65_BURVG</name>
<organism evidence="2 3">
    <name type="scientific">Burkholderia vietnamiensis (strain G4 / LMG 22486)</name>
    <name type="common">Burkholderia cepacia (strain R1808)</name>
    <dbReference type="NCBI Taxonomy" id="269482"/>
    <lineage>
        <taxon>Bacteria</taxon>
        <taxon>Pseudomonadati</taxon>
        <taxon>Pseudomonadota</taxon>
        <taxon>Betaproteobacteria</taxon>
        <taxon>Burkholderiales</taxon>
        <taxon>Burkholderiaceae</taxon>
        <taxon>Burkholderia</taxon>
        <taxon>Burkholderia cepacia complex</taxon>
    </lineage>
</organism>
<proteinExistence type="predicted"/>
<evidence type="ECO:0000313" key="3">
    <source>
        <dbReference type="Proteomes" id="UP000002287"/>
    </source>
</evidence>
<dbReference type="HOGENOM" id="CLU_1955518_0_0_4"/>
<dbReference type="KEGG" id="bvi:Bcep1808_5474"/>
<protein>
    <submittedName>
        <fullName evidence="2">Uncharacterized protein</fullName>
    </submittedName>
</protein>
<dbReference type="AlphaFoldDB" id="A4JQ65"/>
<accession>A4JQ65</accession>
<evidence type="ECO:0000256" key="1">
    <source>
        <dbReference type="SAM" id="MobiDB-lite"/>
    </source>
</evidence>
<feature type="region of interest" description="Disordered" evidence="1">
    <location>
        <begin position="28"/>
        <end position="91"/>
    </location>
</feature>
<dbReference type="Proteomes" id="UP000002287">
    <property type="component" value="Chromosome 3"/>
</dbReference>
<gene>
    <name evidence="2" type="ordered locus">Bcep1808_5474</name>
</gene>
<reference evidence="3" key="1">
    <citation type="submission" date="2007-03" db="EMBL/GenBank/DDBJ databases">
        <title>Complete sequence of chromosome 3 of Burkholderia vietnamiensis G4.</title>
        <authorList>
            <consortium name="US DOE Joint Genome Institute"/>
            <person name="Copeland A."/>
            <person name="Lucas S."/>
            <person name="Lapidus A."/>
            <person name="Barry K."/>
            <person name="Detter J.C."/>
            <person name="Glavina del Rio T."/>
            <person name="Hammon N."/>
            <person name="Israni S."/>
            <person name="Dalin E."/>
            <person name="Tice H."/>
            <person name="Pitluck S."/>
            <person name="Chain P."/>
            <person name="Malfatti S."/>
            <person name="Shin M."/>
            <person name="Vergez L."/>
            <person name="Schmutz J."/>
            <person name="Larimer F."/>
            <person name="Land M."/>
            <person name="Hauser L."/>
            <person name="Kyrpides N."/>
            <person name="Tiedje J."/>
            <person name="Richardson P."/>
        </authorList>
    </citation>
    <scope>NUCLEOTIDE SEQUENCE [LARGE SCALE GENOMIC DNA]</scope>
    <source>
        <strain evidence="3">G4 / LMG 22486</strain>
    </source>
</reference>